<organism evidence="1 2">
    <name type="scientific">Protea cynaroides</name>
    <dbReference type="NCBI Taxonomy" id="273540"/>
    <lineage>
        <taxon>Eukaryota</taxon>
        <taxon>Viridiplantae</taxon>
        <taxon>Streptophyta</taxon>
        <taxon>Embryophyta</taxon>
        <taxon>Tracheophyta</taxon>
        <taxon>Spermatophyta</taxon>
        <taxon>Magnoliopsida</taxon>
        <taxon>Proteales</taxon>
        <taxon>Proteaceae</taxon>
        <taxon>Protea</taxon>
    </lineage>
</organism>
<evidence type="ECO:0000313" key="2">
    <source>
        <dbReference type="Proteomes" id="UP001141806"/>
    </source>
</evidence>
<evidence type="ECO:0000313" key="1">
    <source>
        <dbReference type="EMBL" id="KAJ4955233.1"/>
    </source>
</evidence>
<name>A0A9Q0JYU9_9MAGN</name>
<keyword evidence="2" id="KW-1185">Reference proteome</keyword>
<sequence length="141" mass="16036">MARIQQLVHVPDSSIAATWQVNEPSTKAKADPKVALPKEDPVHTLILKEQVSLQELDPMVENKVEDNIEENSAYSGEMVEVDDVEAHGETVEIKETHGDTKDIDMKNFKDTSYTIEVEHIDFVTPQYFKEREPKVTDFLPN</sequence>
<gene>
    <name evidence="1" type="ORF">NE237_012016</name>
</gene>
<dbReference type="EMBL" id="JAMYWD010000011">
    <property type="protein sequence ID" value="KAJ4955233.1"/>
    <property type="molecule type" value="Genomic_DNA"/>
</dbReference>
<comment type="caution">
    <text evidence="1">The sequence shown here is derived from an EMBL/GenBank/DDBJ whole genome shotgun (WGS) entry which is preliminary data.</text>
</comment>
<accession>A0A9Q0JYU9</accession>
<protein>
    <submittedName>
        <fullName evidence="1">Uncharacterized protein</fullName>
    </submittedName>
</protein>
<reference evidence="1" key="1">
    <citation type="journal article" date="2023" name="Plant J.">
        <title>The genome of the king protea, Protea cynaroides.</title>
        <authorList>
            <person name="Chang J."/>
            <person name="Duong T.A."/>
            <person name="Schoeman C."/>
            <person name="Ma X."/>
            <person name="Roodt D."/>
            <person name="Barker N."/>
            <person name="Li Z."/>
            <person name="Van de Peer Y."/>
            <person name="Mizrachi E."/>
        </authorList>
    </citation>
    <scope>NUCLEOTIDE SEQUENCE</scope>
    <source>
        <tissue evidence="1">Young leaves</tissue>
    </source>
</reference>
<dbReference type="AlphaFoldDB" id="A0A9Q0JYU9"/>
<dbReference type="Proteomes" id="UP001141806">
    <property type="component" value="Unassembled WGS sequence"/>
</dbReference>
<proteinExistence type="predicted"/>